<dbReference type="EMBL" id="CP063189">
    <property type="protein sequence ID" value="WCZ31938.1"/>
    <property type="molecule type" value="Genomic_DNA"/>
</dbReference>
<sequence length="66" mass="7319">MKIVRGNPTEQEAKAVEKLVEQLTAASRAKAAGATEPADAWGRTAEQFDPAHPQFNPSAYRNIRYY</sequence>
<feature type="region of interest" description="Disordered" evidence="1">
    <location>
        <begin position="27"/>
        <end position="66"/>
    </location>
</feature>
<evidence type="ECO:0000256" key="1">
    <source>
        <dbReference type="SAM" id="MobiDB-lite"/>
    </source>
</evidence>
<dbReference type="Proteomes" id="UP001220064">
    <property type="component" value="Chromosome"/>
</dbReference>
<dbReference type="RefSeq" id="WP_022862631.1">
    <property type="nucleotide sequence ID" value="NZ_ATVG01000003.1"/>
</dbReference>
<evidence type="ECO:0000313" key="2">
    <source>
        <dbReference type="EMBL" id="WCZ31938.1"/>
    </source>
</evidence>
<dbReference type="InterPro" id="IPR032716">
    <property type="entry name" value="ACC_epsilon"/>
</dbReference>
<reference evidence="2 3" key="1">
    <citation type="submission" date="2020-10" db="EMBL/GenBank/DDBJ databases">
        <title>Complete genome sequence of Corynebacterium massiliense DSM 45435, type strain of Corynebacterium massiliense.</title>
        <authorList>
            <person name="Busche T."/>
            <person name="Kalinowski J."/>
            <person name="Ruckert C."/>
        </authorList>
    </citation>
    <scope>NUCLEOTIDE SEQUENCE [LARGE SCALE GENOMIC DNA]</scope>
    <source>
        <strain evidence="2 3">DSM 45435</strain>
    </source>
</reference>
<proteinExistence type="predicted"/>
<dbReference type="Pfam" id="PF13822">
    <property type="entry name" value="ACC_epsilon"/>
    <property type="match status" value="1"/>
</dbReference>
<accession>A0ABY7U6P3</accession>
<evidence type="ECO:0008006" key="4">
    <source>
        <dbReference type="Google" id="ProtNLM"/>
    </source>
</evidence>
<organism evidence="2 3">
    <name type="scientific">Corynebacterium massiliense DSM 45435</name>
    <dbReference type="NCBI Taxonomy" id="1121364"/>
    <lineage>
        <taxon>Bacteria</taxon>
        <taxon>Bacillati</taxon>
        <taxon>Actinomycetota</taxon>
        <taxon>Actinomycetes</taxon>
        <taxon>Mycobacteriales</taxon>
        <taxon>Corynebacteriaceae</taxon>
        <taxon>Corynebacterium</taxon>
    </lineage>
</organism>
<protein>
    <recommendedName>
        <fullName evidence="4">Acyl-CoA carboxylase subunit epsilon</fullName>
    </recommendedName>
</protein>
<gene>
    <name evidence="2" type="ORF">CMASS_02395</name>
</gene>
<evidence type="ECO:0000313" key="3">
    <source>
        <dbReference type="Proteomes" id="UP001220064"/>
    </source>
</evidence>
<name>A0ABY7U6P3_9CORY</name>
<keyword evidence="3" id="KW-1185">Reference proteome</keyword>